<protein>
    <submittedName>
        <fullName evidence="2">Uncharacterized protein</fullName>
    </submittedName>
</protein>
<name>A0A846XDX8_9NOCA</name>
<sequence>MGDVSRGEDGVLAPRLRLGGVLARGAAYGMGAAVCVIVAVFIIDEHDDRSDLLEATTFLGLLTGTVLLLTGLFLWACSSREILRWRDFSTTRAPNEVVSLAAPALVRVGVFLLAPVPVAFGLGELVASAGEGSWLWGA</sequence>
<accession>A0A846XDX8</accession>
<dbReference type="InterPro" id="IPR046299">
    <property type="entry name" value="DUF6336"/>
</dbReference>
<organism evidence="2 3">
    <name type="scientific">Nocardia speluncae</name>
    <dbReference type="NCBI Taxonomy" id="419477"/>
    <lineage>
        <taxon>Bacteria</taxon>
        <taxon>Bacillati</taxon>
        <taxon>Actinomycetota</taxon>
        <taxon>Actinomycetes</taxon>
        <taxon>Mycobacteriales</taxon>
        <taxon>Nocardiaceae</taxon>
        <taxon>Nocardia</taxon>
    </lineage>
</organism>
<feature type="transmembrane region" description="Helical" evidence="1">
    <location>
        <begin position="55"/>
        <end position="76"/>
    </location>
</feature>
<proteinExistence type="predicted"/>
<feature type="transmembrane region" description="Helical" evidence="1">
    <location>
        <begin position="97"/>
        <end position="120"/>
    </location>
</feature>
<comment type="caution">
    <text evidence="2">The sequence shown here is derived from an EMBL/GenBank/DDBJ whole genome shotgun (WGS) entry which is preliminary data.</text>
</comment>
<dbReference type="Pfam" id="PF19862">
    <property type="entry name" value="DUF6336"/>
    <property type="match status" value="1"/>
</dbReference>
<dbReference type="Proteomes" id="UP000565715">
    <property type="component" value="Unassembled WGS sequence"/>
</dbReference>
<evidence type="ECO:0000313" key="3">
    <source>
        <dbReference type="Proteomes" id="UP000565715"/>
    </source>
</evidence>
<gene>
    <name evidence="2" type="ORF">HGA13_07495</name>
</gene>
<feature type="transmembrane region" description="Helical" evidence="1">
    <location>
        <begin position="21"/>
        <end position="43"/>
    </location>
</feature>
<evidence type="ECO:0000256" key="1">
    <source>
        <dbReference type="SAM" id="Phobius"/>
    </source>
</evidence>
<keyword evidence="1" id="KW-0812">Transmembrane</keyword>
<keyword evidence="3" id="KW-1185">Reference proteome</keyword>
<keyword evidence="1" id="KW-1133">Transmembrane helix</keyword>
<keyword evidence="1" id="KW-0472">Membrane</keyword>
<dbReference type="EMBL" id="JAAXOO010000002">
    <property type="protein sequence ID" value="NKY32916.1"/>
    <property type="molecule type" value="Genomic_DNA"/>
</dbReference>
<reference evidence="2 3" key="1">
    <citation type="submission" date="2020-04" db="EMBL/GenBank/DDBJ databases">
        <title>MicrobeNet Type strains.</title>
        <authorList>
            <person name="Nicholson A.C."/>
        </authorList>
    </citation>
    <scope>NUCLEOTIDE SEQUENCE [LARGE SCALE GENOMIC DNA]</scope>
    <source>
        <strain evidence="2 3">DSM 45078</strain>
    </source>
</reference>
<dbReference type="AlphaFoldDB" id="A0A846XDX8"/>
<evidence type="ECO:0000313" key="2">
    <source>
        <dbReference type="EMBL" id="NKY32916.1"/>
    </source>
</evidence>